<proteinExistence type="predicted"/>
<organism evidence="1 2">
    <name type="scientific">Mycena rosella</name>
    <name type="common">Pink bonnet</name>
    <name type="synonym">Agaricus rosellus</name>
    <dbReference type="NCBI Taxonomy" id="1033263"/>
    <lineage>
        <taxon>Eukaryota</taxon>
        <taxon>Fungi</taxon>
        <taxon>Dikarya</taxon>
        <taxon>Basidiomycota</taxon>
        <taxon>Agaricomycotina</taxon>
        <taxon>Agaricomycetes</taxon>
        <taxon>Agaricomycetidae</taxon>
        <taxon>Agaricales</taxon>
        <taxon>Marasmiineae</taxon>
        <taxon>Mycenaceae</taxon>
        <taxon>Mycena</taxon>
    </lineage>
</organism>
<comment type="caution">
    <text evidence="1">The sequence shown here is derived from an EMBL/GenBank/DDBJ whole genome shotgun (WGS) entry which is preliminary data.</text>
</comment>
<reference evidence="1" key="1">
    <citation type="submission" date="2023-03" db="EMBL/GenBank/DDBJ databases">
        <title>Massive genome expansion in bonnet fungi (Mycena s.s.) driven by repeated elements and novel gene families across ecological guilds.</title>
        <authorList>
            <consortium name="Lawrence Berkeley National Laboratory"/>
            <person name="Harder C.B."/>
            <person name="Miyauchi S."/>
            <person name="Viragh M."/>
            <person name="Kuo A."/>
            <person name="Thoen E."/>
            <person name="Andreopoulos B."/>
            <person name="Lu D."/>
            <person name="Skrede I."/>
            <person name="Drula E."/>
            <person name="Henrissat B."/>
            <person name="Morin E."/>
            <person name="Kohler A."/>
            <person name="Barry K."/>
            <person name="LaButti K."/>
            <person name="Morin E."/>
            <person name="Salamov A."/>
            <person name="Lipzen A."/>
            <person name="Mereny Z."/>
            <person name="Hegedus B."/>
            <person name="Baldrian P."/>
            <person name="Stursova M."/>
            <person name="Weitz H."/>
            <person name="Taylor A."/>
            <person name="Grigoriev I.V."/>
            <person name="Nagy L.G."/>
            <person name="Martin F."/>
            <person name="Kauserud H."/>
        </authorList>
    </citation>
    <scope>NUCLEOTIDE SEQUENCE</scope>
    <source>
        <strain evidence="1">CBHHK067</strain>
    </source>
</reference>
<name>A0AAD7F5G8_MYCRO</name>
<keyword evidence="2" id="KW-1185">Reference proteome</keyword>
<evidence type="ECO:0000313" key="2">
    <source>
        <dbReference type="Proteomes" id="UP001221757"/>
    </source>
</evidence>
<accession>A0AAD7F5G8</accession>
<dbReference type="Proteomes" id="UP001221757">
    <property type="component" value="Unassembled WGS sequence"/>
</dbReference>
<evidence type="ECO:0000313" key="1">
    <source>
        <dbReference type="EMBL" id="KAJ7602320.1"/>
    </source>
</evidence>
<protein>
    <submittedName>
        <fullName evidence="1">Uncharacterized protein</fullName>
    </submittedName>
</protein>
<dbReference type="EMBL" id="JARKIE010001407">
    <property type="protein sequence ID" value="KAJ7602320.1"/>
    <property type="molecule type" value="Genomic_DNA"/>
</dbReference>
<sequence length="169" mass="18906">MSISPGPYVGPSLHTYQLRRDPHSNPHKSTAYCSGVVSAPTTIVPLPGNPHPRYHHPVVEWMDGCVCGEHRVHHVLADSVTKAWVEYTRNHNATCFTKSRGNREHYTGSRMDRSQEVACLHMPVRRTAVMDKMVLPHLEVPPLSLPVFARADPQSNGIKIEASMNNKDL</sequence>
<gene>
    <name evidence="1" type="ORF">B0H17DRAFT_1154994</name>
</gene>
<dbReference type="AlphaFoldDB" id="A0AAD7F5G8"/>